<comment type="caution">
    <text evidence="1">The sequence shown here is derived from an EMBL/GenBank/DDBJ whole genome shotgun (WGS) entry which is preliminary data.</text>
</comment>
<protein>
    <recommendedName>
        <fullName evidence="3">DUF1857-domain-containing protein</fullName>
    </recommendedName>
</protein>
<accession>A0AAD5RU72</accession>
<evidence type="ECO:0000313" key="2">
    <source>
        <dbReference type="Proteomes" id="UP001201980"/>
    </source>
</evidence>
<evidence type="ECO:0008006" key="3">
    <source>
        <dbReference type="Google" id="ProtNLM"/>
    </source>
</evidence>
<keyword evidence="2" id="KW-1185">Reference proteome</keyword>
<dbReference type="InterPro" id="IPR023393">
    <property type="entry name" value="START-like_dom_sf"/>
</dbReference>
<dbReference type="Gene3D" id="3.30.530.20">
    <property type="match status" value="1"/>
</dbReference>
<dbReference type="CDD" id="cd08863">
    <property type="entry name" value="SRPBCC_DUF1857"/>
    <property type="match status" value="1"/>
</dbReference>
<name>A0AAD5RU72_9PEZI</name>
<dbReference type="EMBL" id="JAKWBI020000079">
    <property type="protein sequence ID" value="KAJ2903518.1"/>
    <property type="molecule type" value="Genomic_DNA"/>
</dbReference>
<gene>
    <name evidence="1" type="ORF">MKZ38_009740</name>
</gene>
<reference evidence="1" key="1">
    <citation type="submission" date="2022-07" db="EMBL/GenBank/DDBJ databases">
        <title>Draft genome sequence of Zalerion maritima ATCC 34329, a (micro)plastics degrading marine fungus.</title>
        <authorList>
            <person name="Paco A."/>
            <person name="Goncalves M.F.M."/>
            <person name="Rocha-Santos T.A.P."/>
            <person name="Alves A."/>
        </authorList>
    </citation>
    <scope>NUCLEOTIDE SEQUENCE</scope>
    <source>
        <strain evidence="1">ATCC 34329</strain>
    </source>
</reference>
<dbReference type="InterPro" id="IPR015075">
    <property type="entry name" value="AtaL"/>
</dbReference>
<organism evidence="1 2">
    <name type="scientific">Zalerion maritima</name>
    <dbReference type="NCBI Taxonomy" id="339359"/>
    <lineage>
        <taxon>Eukaryota</taxon>
        <taxon>Fungi</taxon>
        <taxon>Dikarya</taxon>
        <taxon>Ascomycota</taxon>
        <taxon>Pezizomycotina</taxon>
        <taxon>Sordariomycetes</taxon>
        <taxon>Lulworthiomycetidae</taxon>
        <taxon>Lulworthiales</taxon>
        <taxon>Lulworthiaceae</taxon>
        <taxon>Zalerion</taxon>
    </lineage>
</organism>
<sequence>MVSFHIAYTSPINPAGSSPLLTRAQVWAGLQRKIRHADEFVPAIVACHVLSETGPCPNPEVTREVEFKPGMGPPGRVREVCRSFHPSWVDFVQRDGSTVKNVLSDGAPSEEGGESTLWMTYVFEWRHDGVAEGGEQAKVLEEKHRKVGDTNYPAPMGESGPELGDAWPLRVAKMAVDSSIESIRNMVREGKIE</sequence>
<evidence type="ECO:0000313" key="1">
    <source>
        <dbReference type="EMBL" id="KAJ2903518.1"/>
    </source>
</evidence>
<dbReference type="Proteomes" id="UP001201980">
    <property type="component" value="Unassembled WGS sequence"/>
</dbReference>
<proteinExistence type="predicted"/>
<dbReference type="AlphaFoldDB" id="A0AAD5RU72"/>
<dbReference type="SUPFAM" id="SSF55961">
    <property type="entry name" value="Bet v1-like"/>
    <property type="match status" value="1"/>
</dbReference>
<dbReference type="Pfam" id="PF08982">
    <property type="entry name" value="AtaL"/>
    <property type="match status" value="1"/>
</dbReference>